<dbReference type="AlphaFoldDB" id="A0A9D1CJZ3"/>
<protein>
    <submittedName>
        <fullName evidence="1">Uncharacterized protein</fullName>
    </submittedName>
</protein>
<organism evidence="1 2">
    <name type="scientific">Candidatus Faecenecus gallistercoris</name>
    <dbReference type="NCBI Taxonomy" id="2840793"/>
    <lineage>
        <taxon>Bacteria</taxon>
        <taxon>Bacillati</taxon>
        <taxon>Bacillota</taxon>
        <taxon>Bacillota incertae sedis</taxon>
        <taxon>Candidatus Faecenecus</taxon>
    </lineage>
</organism>
<feature type="non-terminal residue" evidence="1">
    <location>
        <position position="284"/>
    </location>
</feature>
<evidence type="ECO:0000313" key="2">
    <source>
        <dbReference type="Proteomes" id="UP000886725"/>
    </source>
</evidence>
<evidence type="ECO:0000313" key="1">
    <source>
        <dbReference type="EMBL" id="HIQ64252.1"/>
    </source>
</evidence>
<accession>A0A9D1CJZ3</accession>
<comment type="caution">
    <text evidence="1">The sequence shown here is derived from an EMBL/GenBank/DDBJ whole genome shotgun (WGS) entry which is preliminary data.</text>
</comment>
<dbReference type="EMBL" id="DVFU01000019">
    <property type="protein sequence ID" value="HIQ64252.1"/>
    <property type="molecule type" value="Genomic_DNA"/>
</dbReference>
<name>A0A9D1CJZ3_9FIRM</name>
<reference evidence="1" key="1">
    <citation type="submission" date="2020-10" db="EMBL/GenBank/DDBJ databases">
        <authorList>
            <person name="Gilroy R."/>
        </authorList>
    </citation>
    <scope>NUCLEOTIDE SEQUENCE</scope>
    <source>
        <strain evidence="1">CHK165-10780</strain>
    </source>
</reference>
<sequence>MKEELRKEFEHFLGPNSHWNPSVEPSIDFIDQAIDYAIAIEHLTDGMVSARYTLAKLSEIKTIRLKDFVPGEDDSIQVNGVSVTSLDYKKIRPASVNIVYQGADNRYESIIAILEEKEILLSGKLEKIGGIDFSNSVAVTKEFYTQLASYMGTTIIPHKNLSVLEVNGTTYTDPVTIVDRLFFTGKTTLKEDYYQGFTTMEYTRSTGEVTVLDYLDREICEVIAKKVMRHLGISFLDDGKGKYATALMEKGPEMQFVTKYMTNSKKLAKEYMRHIVADGIDIIH</sequence>
<reference evidence="1" key="2">
    <citation type="journal article" date="2021" name="PeerJ">
        <title>Extensive microbial diversity within the chicken gut microbiome revealed by metagenomics and culture.</title>
        <authorList>
            <person name="Gilroy R."/>
            <person name="Ravi A."/>
            <person name="Getino M."/>
            <person name="Pursley I."/>
            <person name="Horton D.L."/>
            <person name="Alikhan N.F."/>
            <person name="Baker D."/>
            <person name="Gharbi K."/>
            <person name="Hall N."/>
            <person name="Watson M."/>
            <person name="Adriaenssens E.M."/>
            <person name="Foster-Nyarko E."/>
            <person name="Jarju S."/>
            <person name="Secka A."/>
            <person name="Antonio M."/>
            <person name="Oren A."/>
            <person name="Chaudhuri R.R."/>
            <person name="La Ragione R."/>
            <person name="Hildebrand F."/>
            <person name="Pallen M.J."/>
        </authorList>
    </citation>
    <scope>NUCLEOTIDE SEQUENCE</scope>
    <source>
        <strain evidence="1">CHK165-10780</strain>
    </source>
</reference>
<dbReference type="Proteomes" id="UP000886725">
    <property type="component" value="Unassembled WGS sequence"/>
</dbReference>
<proteinExistence type="predicted"/>
<gene>
    <name evidence="1" type="ORF">IAC85_00775</name>
</gene>